<reference evidence="3" key="1">
    <citation type="submission" date="2021-01" db="EMBL/GenBank/DDBJ databases">
        <authorList>
            <person name="Corre E."/>
            <person name="Pelletier E."/>
            <person name="Niang G."/>
            <person name="Scheremetjew M."/>
            <person name="Finn R."/>
            <person name="Kale V."/>
            <person name="Holt S."/>
            <person name="Cochrane G."/>
            <person name="Meng A."/>
            <person name="Brown T."/>
            <person name="Cohen L."/>
        </authorList>
    </citation>
    <scope>NUCLEOTIDE SEQUENCE</scope>
    <source>
        <strain evidence="3">308</strain>
    </source>
</reference>
<dbReference type="SUPFAM" id="SSF53474">
    <property type="entry name" value="alpha/beta-Hydrolases"/>
    <property type="match status" value="1"/>
</dbReference>
<dbReference type="InterPro" id="IPR029058">
    <property type="entry name" value="AB_hydrolase_fold"/>
</dbReference>
<dbReference type="PANTHER" id="PTHR45856:SF24">
    <property type="entry name" value="FUNGAL LIPASE-LIKE DOMAIN-CONTAINING PROTEIN"/>
    <property type="match status" value="1"/>
</dbReference>
<proteinExistence type="predicted"/>
<feature type="signal peptide" evidence="1">
    <location>
        <begin position="1"/>
        <end position="23"/>
    </location>
</feature>
<dbReference type="Gene3D" id="3.40.50.1820">
    <property type="entry name" value="alpha/beta hydrolase"/>
    <property type="match status" value="1"/>
</dbReference>
<dbReference type="AlphaFoldDB" id="A0A7S1BJD8"/>
<evidence type="ECO:0000259" key="2">
    <source>
        <dbReference type="Pfam" id="PF01764"/>
    </source>
</evidence>
<evidence type="ECO:0000256" key="1">
    <source>
        <dbReference type="SAM" id="SignalP"/>
    </source>
</evidence>
<gene>
    <name evidence="3" type="ORF">CHYS00102_LOCUS16359</name>
</gene>
<dbReference type="Pfam" id="PF01764">
    <property type="entry name" value="Lipase_3"/>
    <property type="match status" value="1"/>
</dbReference>
<sequence length="336" mass="38169">MLKVTRFSRFLLLLSSVFQPHLHVVKNYETEESINKLVDDKFAQISAVYIHAINSICNTKVLMTISEPLNCIVVTLLSKNIDNTSDEQKIRFVPLGSSNTSDCRNTVKVRKYFHDCYYNDGLRQYIERSIVILTRLHPQKQLIITGHHNGAASAILCGLRMTKTPSNDQLAIDIVPSRIVSVITFGCPHVGNENFEKIVQHQKKLTVWRFESATENPSFFNRHVGHLVSLSGSGAEVVYANNDCVAEEYELGTVDPIPSFVYPEAQISKYFNKLLLIQMRKIPGFYIHGNHSTWKSNERIEIRDEIQNPSSIASCEMFGCATIENISGSLRYIKIW</sequence>
<name>A0A7S1BJD8_9STRA</name>
<accession>A0A7S1BJD8</accession>
<dbReference type="PANTHER" id="PTHR45856">
    <property type="entry name" value="ALPHA/BETA-HYDROLASES SUPERFAMILY PROTEIN"/>
    <property type="match status" value="1"/>
</dbReference>
<dbReference type="EMBL" id="HBFR01022791">
    <property type="protein sequence ID" value="CAD8889158.1"/>
    <property type="molecule type" value="Transcribed_RNA"/>
</dbReference>
<feature type="domain" description="Fungal lipase-type" evidence="2">
    <location>
        <begin position="100"/>
        <end position="209"/>
    </location>
</feature>
<organism evidence="3">
    <name type="scientific">Corethron hystrix</name>
    <dbReference type="NCBI Taxonomy" id="216773"/>
    <lineage>
        <taxon>Eukaryota</taxon>
        <taxon>Sar</taxon>
        <taxon>Stramenopiles</taxon>
        <taxon>Ochrophyta</taxon>
        <taxon>Bacillariophyta</taxon>
        <taxon>Coscinodiscophyceae</taxon>
        <taxon>Corethrophycidae</taxon>
        <taxon>Corethrales</taxon>
        <taxon>Corethraceae</taxon>
        <taxon>Corethron</taxon>
    </lineage>
</organism>
<dbReference type="InterPro" id="IPR002921">
    <property type="entry name" value="Fungal_lipase-type"/>
</dbReference>
<evidence type="ECO:0000313" key="3">
    <source>
        <dbReference type="EMBL" id="CAD8889158.1"/>
    </source>
</evidence>
<feature type="chain" id="PRO_5030587933" description="Fungal lipase-type domain-containing protein" evidence="1">
    <location>
        <begin position="24"/>
        <end position="336"/>
    </location>
</feature>
<dbReference type="InterPro" id="IPR051218">
    <property type="entry name" value="Sec_MonoDiacylglyc_Lipase"/>
</dbReference>
<protein>
    <recommendedName>
        <fullName evidence="2">Fungal lipase-type domain-containing protein</fullName>
    </recommendedName>
</protein>
<keyword evidence="1" id="KW-0732">Signal</keyword>
<dbReference type="GO" id="GO:0006629">
    <property type="term" value="P:lipid metabolic process"/>
    <property type="evidence" value="ECO:0007669"/>
    <property type="project" value="InterPro"/>
</dbReference>